<accession>A0A1P8LI10</accession>
<dbReference type="SMR" id="A0A1P8LI10"/>
<dbReference type="EMBL" id="KX233498">
    <property type="protein sequence ID" value="APW84885.1"/>
    <property type="molecule type" value="mRNA"/>
</dbReference>
<organism evidence="1">
    <name type="scientific">Halogeton glomeratus</name>
    <dbReference type="NCBI Taxonomy" id="454499"/>
    <lineage>
        <taxon>Eukaryota</taxon>
        <taxon>Viridiplantae</taxon>
        <taxon>Streptophyta</taxon>
        <taxon>Embryophyta</taxon>
        <taxon>Tracheophyta</taxon>
        <taxon>Spermatophyta</taxon>
        <taxon>Magnoliopsida</taxon>
        <taxon>eudicotyledons</taxon>
        <taxon>Gunneridae</taxon>
        <taxon>Pentapetalae</taxon>
        <taxon>Caryophyllales</taxon>
        <taxon>Chenopodiaceae</taxon>
        <taxon>Salsoloideae</taxon>
        <taxon>Salsoleae</taxon>
        <taxon>Halogeton</taxon>
    </lineage>
</organism>
<reference evidence="1" key="1">
    <citation type="submission" date="2016-05" db="EMBL/GenBank/DDBJ databases">
        <authorList>
            <person name="Lavstsen T."/>
            <person name="Jespersen J.S."/>
        </authorList>
    </citation>
    <scope>NUCLEOTIDE SEQUENCE</scope>
</reference>
<protein>
    <submittedName>
        <fullName evidence="1">Salt-induced S3</fullName>
    </submittedName>
</protein>
<sequence>MAVRGALSTPTSSLQAALTQLSFIKKTHPKQVLFLLLSLKLL</sequence>
<dbReference type="AlphaFoldDB" id="A0A1P8LI10"/>
<name>A0A1P8LI10_9CARY</name>
<proteinExistence type="evidence at transcript level"/>
<evidence type="ECO:0000313" key="1">
    <source>
        <dbReference type="EMBL" id="APW84885.1"/>
    </source>
</evidence>